<name>A0ABN8PVP1_9CNID</name>
<reference evidence="1 3" key="1">
    <citation type="submission" date="2022-05" db="EMBL/GenBank/DDBJ databases">
        <authorList>
            <consortium name="Genoscope - CEA"/>
            <person name="William W."/>
        </authorList>
    </citation>
    <scope>NUCLEOTIDE SEQUENCE [LARGE SCALE GENOMIC DNA]</scope>
</reference>
<comment type="caution">
    <text evidence="1">The sequence shown here is derived from an EMBL/GenBank/DDBJ whole genome shotgun (WGS) entry which is preliminary data.</text>
</comment>
<gene>
    <name evidence="1" type="ORF">PEVE_00000569</name>
    <name evidence="2" type="ORF">PEVE_00025635</name>
</gene>
<proteinExistence type="predicted"/>
<evidence type="ECO:0000313" key="2">
    <source>
        <dbReference type="EMBL" id="CAH3193325.1"/>
    </source>
</evidence>
<protein>
    <submittedName>
        <fullName evidence="1">Uncharacterized protein</fullName>
    </submittedName>
</protein>
<keyword evidence="3" id="KW-1185">Reference proteome</keyword>
<sequence length="141" mass="15771">MAAFRRAYDIIQQTIESLDNPAITSFEIDGISLRLDYLTRTLVNLDSNCAPTDGIVQLLGETSSYLRVMDVQSTACAIEFAPKIFSGGRGRPSFEIKEEQLSFLIDQGFQVPVIAKLFRVSPRTIERRMANYGLSISGRLF</sequence>
<dbReference type="EMBL" id="CALNXI010003453">
    <property type="protein sequence ID" value="CAH3193325.1"/>
    <property type="molecule type" value="Genomic_DNA"/>
</dbReference>
<accession>A0ABN8PVP1</accession>
<dbReference type="Proteomes" id="UP001159427">
    <property type="component" value="Unassembled WGS sequence"/>
</dbReference>
<evidence type="ECO:0000313" key="1">
    <source>
        <dbReference type="EMBL" id="CAH3151833.1"/>
    </source>
</evidence>
<dbReference type="EMBL" id="CALNXI010001021">
    <property type="protein sequence ID" value="CAH3151833.1"/>
    <property type="molecule type" value="Genomic_DNA"/>
</dbReference>
<evidence type="ECO:0000313" key="3">
    <source>
        <dbReference type="Proteomes" id="UP001159427"/>
    </source>
</evidence>
<organism evidence="1 3">
    <name type="scientific">Porites evermanni</name>
    <dbReference type="NCBI Taxonomy" id="104178"/>
    <lineage>
        <taxon>Eukaryota</taxon>
        <taxon>Metazoa</taxon>
        <taxon>Cnidaria</taxon>
        <taxon>Anthozoa</taxon>
        <taxon>Hexacorallia</taxon>
        <taxon>Scleractinia</taxon>
        <taxon>Fungiina</taxon>
        <taxon>Poritidae</taxon>
        <taxon>Porites</taxon>
    </lineage>
</organism>